<evidence type="ECO:0000256" key="11">
    <source>
        <dbReference type="PROSITE-ProRule" id="PRU00169"/>
    </source>
</evidence>
<comment type="catalytic activity">
    <reaction evidence="1">
        <text>ATP + protein L-histidine = ADP + protein N-phospho-L-histidine.</text>
        <dbReference type="EC" id="2.7.13.3"/>
    </reaction>
</comment>
<comment type="caution">
    <text evidence="16">The sequence shown here is derived from an EMBL/GenBank/DDBJ whole genome shotgun (WGS) entry which is preliminary data.</text>
</comment>
<dbReference type="GO" id="GO:0016020">
    <property type="term" value="C:membrane"/>
    <property type="evidence" value="ECO:0007669"/>
    <property type="project" value="UniProtKB-SubCell"/>
</dbReference>
<keyword evidence="10 13" id="KW-0472">Membrane</keyword>
<dbReference type="CDD" id="cd00082">
    <property type="entry name" value="HisKA"/>
    <property type="match status" value="1"/>
</dbReference>
<dbReference type="InterPro" id="IPR001789">
    <property type="entry name" value="Sig_transdc_resp-reg_receiver"/>
</dbReference>
<dbReference type="SUPFAM" id="SSF81321">
    <property type="entry name" value="Family A G protein-coupled receptor-like"/>
    <property type="match status" value="1"/>
</dbReference>
<dbReference type="SUPFAM" id="SSF55874">
    <property type="entry name" value="ATPase domain of HSP90 chaperone/DNA topoisomerase II/histidine kinase"/>
    <property type="match status" value="1"/>
</dbReference>
<feature type="region of interest" description="Disordered" evidence="12">
    <location>
        <begin position="679"/>
        <end position="700"/>
    </location>
</feature>
<evidence type="ECO:0000256" key="4">
    <source>
        <dbReference type="ARBA" id="ARBA00012438"/>
    </source>
</evidence>
<gene>
    <name evidence="16" type="ORF">CEUSTIGMA_g6194.t1</name>
</gene>
<evidence type="ECO:0000256" key="12">
    <source>
        <dbReference type="SAM" id="MobiDB-lite"/>
    </source>
</evidence>
<dbReference type="SMART" id="SM00448">
    <property type="entry name" value="REC"/>
    <property type="match status" value="1"/>
</dbReference>
<evidence type="ECO:0000256" key="13">
    <source>
        <dbReference type="SAM" id="Phobius"/>
    </source>
</evidence>
<dbReference type="InterPro" id="IPR003661">
    <property type="entry name" value="HisK_dim/P_dom"/>
</dbReference>
<protein>
    <recommendedName>
        <fullName evidence="4">histidine kinase</fullName>
        <ecNumber evidence="4">2.7.13.3</ecNumber>
    </recommendedName>
</protein>
<dbReference type="Pfam" id="PF00072">
    <property type="entry name" value="Response_reg"/>
    <property type="match status" value="1"/>
</dbReference>
<dbReference type="PRINTS" id="PR00344">
    <property type="entry name" value="BCTRLSENSOR"/>
</dbReference>
<feature type="domain" description="Histidine kinase" evidence="14">
    <location>
        <begin position="343"/>
        <end position="587"/>
    </location>
</feature>
<dbReference type="Gene3D" id="3.40.50.2300">
    <property type="match status" value="1"/>
</dbReference>
<keyword evidence="5 11" id="KW-0597">Phosphoprotein</keyword>
<feature type="modified residue" description="4-aspartylphosphate" evidence="11">
    <location>
        <position position="792"/>
    </location>
</feature>
<feature type="transmembrane region" description="Helical" evidence="13">
    <location>
        <begin position="81"/>
        <end position="104"/>
    </location>
</feature>
<dbReference type="InterPro" id="IPR005467">
    <property type="entry name" value="His_kinase_dom"/>
</dbReference>
<keyword evidence="6" id="KW-0808">Transferase</keyword>
<evidence type="ECO:0000256" key="10">
    <source>
        <dbReference type="ARBA" id="ARBA00023136"/>
    </source>
</evidence>
<evidence type="ECO:0000313" key="17">
    <source>
        <dbReference type="Proteomes" id="UP000232323"/>
    </source>
</evidence>
<dbReference type="SUPFAM" id="SSF47384">
    <property type="entry name" value="Homodimeric domain of signal transducing histidine kinase"/>
    <property type="match status" value="1"/>
</dbReference>
<dbReference type="EMBL" id="BEGY01000035">
    <property type="protein sequence ID" value="GAX78757.1"/>
    <property type="molecule type" value="Genomic_DNA"/>
</dbReference>
<dbReference type="InterPro" id="IPR036097">
    <property type="entry name" value="HisK_dim/P_sf"/>
</dbReference>
<feature type="transmembrane region" description="Helical" evidence="13">
    <location>
        <begin position="124"/>
        <end position="143"/>
    </location>
</feature>
<evidence type="ECO:0000256" key="3">
    <source>
        <dbReference type="ARBA" id="ARBA00008130"/>
    </source>
</evidence>
<evidence type="ECO:0000259" key="14">
    <source>
        <dbReference type="PROSITE" id="PS50109"/>
    </source>
</evidence>
<feature type="transmembrane region" description="Helical" evidence="13">
    <location>
        <begin position="46"/>
        <end position="69"/>
    </location>
</feature>
<keyword evidence="9 13" id="KW-1133">Transmembrane helix</keyword>
<dbReference type="SUPFAM" id="SSF52172">
    <property type="entry name" value="CheY-like"/>
    <property type="match status" value="1"/>
</dbReference>
<dbReference type="Proteomes" id="UP000232323">
    <property type="component" value="Unassembled WGS sequence"/>
</dbReference>
<dbReference type="InterPro" id="IPR001425">
    <property type="entry name" value="Arc/bac/fun_rhodopsins"/>
</dbReference>
<dbReference type="AlphaFoldDB" id="A0A250X6R1"/>
<reference evidence="16 17" key="1">
    <citation type="submission" date="2017-08" db="EMBL/GenBank/DDBJ databases">
        <title>Acidophilic green algal genome provides insights into adaptation to an acidic environment.</title>
        <authorList>
            <person name="Hirooka S."/>
            <person name="Hirose Y."/>
            <person name="Kanesaki Y."/>
            <person name="Higuchi S."/>
            <person name="Fujiwara T."/>
            <person name="Onuma R."/>
            <person name="Era A."/>
            <person name="Ohbayashi R."/>
            <person name="Uzuka A."/>
            <person name="Nozaki H."/>
            <person name="Yoshikawa H."/>
            <person name="Miyagishima S.Y."/>
        </authorList>
    </citation>
    <scope>NUCLEOTIDE SEQUENCE [LARGE SCALE GENOMIC DNA]</scope>
    <source>
        <strain evidence="16 17">NIES-2499</strain>
    </source>
</reference>
<dbReference type="SMART" id="SM01021">
    <property type="entry name" value="Bac_rhodopsin"/>
    <property type="match status" value="1"/>
</dbReference>
<evidence type="ECO:0000256" key="7">
    <source>
        <dbReference type="ARBA" id="ARBA00022692"/>
    </source>
</evidence>
<evidence type="ECO:0000313" key="16">
    <source>
        <dbReference type="EMBL" id="GAX78757.1"/>
    </source>
</evidence>
<comment type="subcellular location">
    <subcellularLocation>
        <location evidence="2">Membrane</location>
        <topology evidence="2">Multi-pass membrane protein</topology>
    </subcellularLocation>
</comment>
<organism evidence="16 17">
    <name type="scientific">Chlamydomonas eustigma</name>
    <dbReference type="NCBI Taxonomy" id="1157962"/>
    <lineage>
        <taxon>Eukaryota</taxon>
        <taxon>Viridiplantae</taxon>
        <taxon>Chlorophyta</taxon>
        <taxon>core chlorophytes</taxon>
        <taxon>Chlorophyceae</taxon>
        <taxon>CS clade</taxon>
        <taxon>Chlamydomonadales</taxon>
        <taxon>Chlamydomonadaceae</taxon>
        <taxon>Chlamydomonas</taxon>
    </lineage>
</organism>
<dbReference type="InterPro" id="IPR036890">
    <property type="entry name" value="HATPase_C_sf"/>
</dbReference>
<dbReference type="CDD" id="cd17574">
    <property type="entry name" value="REC_OmpR"/>
    <property type="match status" value="1"/>
</dbReference>
<feature type="transmembrane region" description="Helical" evidence="13">
    <location>
        <begin position="212"/>
        <end position="230"/>
    </location>
</feature>
<dbReference type="Gene3D" id="1.20.1070.10">
    <property type="entry name" value="Rhodopsin 7-helix transmembrane proteins"/>
    <property type="match status" value="1"/>
</dbReference>
<sequence>MNNPMLNSDIKPFILRRFERPGLTHDRKSSASQKFTPMGTVLSSSALIVILCLAASSFAACALVLYWWMQEHSEEQERLHALLSSQVPSVLFALPISAFAGVLLLNSLNLPHSTNDTRFKSNLVLLYINVLALVTDVVIYYQLTPVLIGGSQRITHPLRYIQWSHSTPTMVYMLSLMSDMSPPQVFFVMVNDVSMMVTGLAATLSMDLNARVGWGAVSFLNFFIVMLFMSKMVLSAMRESADLHSRLSLRSMLWLMLVLWSSYPAIWLLAECNLMSPSCEQLMWGVTDYMAKAVFTSQLWQTNMKSVQERREAALAAWEVSNRSMVVDKLQQLVEAKDNILQVMSQELKTPLMGIIGLVNVMLKDTRSHPASGKEHAKNLTMVRSVASCLLNVVNGCLEESKSVQMLAEENKDQVEVANTETGNPYNSSMPGKSISQKLHPLADEVVLMLSPLLHEGVKLLNEVPEDIPEVIADRTKLTQILFNLIGNAVRFTHAGYIKVGAVIGCVETGIVDIFVVDTGPGISTAKQQDIFKPYDQGASGKALKQGGMGMGLYLVSLALQSMSSEVRLQSAEGQGSTFSFQLPILSEQEEAESLTAGIVEGGPSLAQIPTALAGCQCNPANDGLDPSACMSAPPPPSSTLDGHAGARQSDAMLMNMKRVDSSPLLATGRFKMRRSSIGPMAVSNPRNGVEDKVTNSTKASSLLQRRNSAGPWRASDFDAARQSAPLVRAPNRYSNSIWQILSVDDDLINQVVAEQVIKKENWQMVKAFDGLQALDYIESKSQVLPDLILLDIMMPNMNGYELCMKLREKYPSSLLPIIMLSAKGREDDVVQGLRCGADDYLVKPFKRAELVERIRAHLRSRDTNSFGFEALAAQLAGPDAGYDGEALAADSATSCNDICNHSSGSCNGFSQLKPDSPEVLNSEGLSGSVYAEGGTKESIGPLLTTLHDSKAGKNAARGDLTQTVNARGDLTQTVNARGDLIQTVNARGDLTQTVARGDLTQTVRGDLTHTRVV</sequence>
<evidence type="ECO:0000256" key="1">
    <source>
        <dbReference type="ARBA" id="ARBA00000085"/>
    </source>
</evidence>
<evidence type="ECO:0000256" key="2">
    <source>
        <dbReference type="ARBA" id="ARBA00004141"/>
    </source>
</evidence>
<dbReference type="InterPro" id="IPR003594">
    <property type="entry name" value="HATPase_dom"/>
</dbReference>
<dbReference type="PANTHER" id="PTHR43047">
    <property type="entry name" value="TWO-COMPONENT HISTIDINE PROTEIN KINASE"/>
    <property type="match status" value="1"/>
</dbReference>
<accession>A0A250X6R1</accession>
<keyword evidence="8" id="KW-0418">Kinase</keyword>
<proteinExistence type="inferred from homology"/>
<dbReference type="PROSITE" id="PS50110">
    <property type="entry name" value="RESPONSE_REGULATORY"/>
    <property type="match status" value="1"/>
</dbReference>
<name>A0A250X6R1_9CHLO</name>
<evidence type="ECO:0000256" key="6">
    <source>
        <dbReference type="ARBA" id="ARBA00022679"/>
    </source>
</evidence>
<keyword evidence="17" id="KW-1185">Reference proteome</keyword>
<dbReference type="Gene3D" id="1.10.287.130">
    <property type="match status" value="1"/>
</dbReference>
<keyword evidence="7 13" id="KW-0812">Transmembrane</keyword>
<evidence type="ECO:0000259" key="15">
    <source>
        <dbReference type="PROSITE" id="PS50110"/>
    </source>
</evidence>
<evidence type="ECO:0000256" key="8">
    <source>
        <dbReference type="ARBA" id="ARBA00022777"/>
    </source>
</evidence>
<dbReference type="PANTHER" id="PTHR43047:SF64">
    <property type="entry name" value="HISTIDINE KINASE CONTAINING CHEY-HOMOLOGOUS RECEIVER DOMAIN AND PAS DOMAIN-RELATED"/>
    <property type="match status" value="1"/>
</dbReference>
<evidence type="ECO:0000256" key="9">
    <source>
        <dbReference type="ARBA" id="ARBA00022989"/>
    </source>
</evidence>
<dbReference type="Pfam" id="PF02518">
    <property type="entry name" value="HATPase_c"/>
    <property type="match status" value="1"/>
</dbReference>
<dbReference type="Pfam" id="PF01036">
    <property type="entry name" value="Bac_rhodopsin"/>
    <property type="match status" value="1"/>
</dbReference>
<dbReference type="Gene3D" id="3.30.565.10">
    <property type="entry name" value="Histidine kinase-like ATPase, C-terminal domain"/>
    <property type="match status" value="1"/>
</dbReference>
<dbReference type="STRING" id="1157962.A0A250X6R1"/>
<feature type="transmembrane region" description="Helical" evidence="13">
    <location>
        <begin position="251"/>
        <end position="270"/>
    </location>
</feature>
<comment type="similarity">
    <text evidence="3">Belongs to the archaeal/bacterial/fungal opsin family.</text>
</comment>
<feature type="domain" description="Response regulatory" evidence="15">
    <location>
        <begin position="740"/>
        <end position="859"/>
    </location>
</feature>
<dbReference type="OrthoDB" id="550978at2759"/>
<dbReference type="InterPro" id="IPR011006">
    <property type="entry name" value="CheY-like_superfamily"/>
</dbReference>
<dbReference type="InterPro" id="IPR004358">
    <property type="entry name" value="Sig_transdc_His_kin-like_C"/>
</dbReference>
<dbReference type="SMART" id="SM00387">
    <property type="entry name" value="HATPase_c"/>
    <property type="match status" value="1"/>
</dbReference>
<dbReference type="PROSITE" id="PS50109">
    <property type="entry name" value="HIS_KIN"/>
    <property type="match status" value="1"/>
</dbReference>
<dbReference type="EC" id="2.7.13.3" evidence="4"/>
<evidence type="ECO:0000256" key="5">
    <source>
        <dbReference type="ARBA" id="ARBA00022553"/>
    </source>
</evidence>
<dbReference type="GO" id="GO:0000155">
    <property type="term" value="F:phosphorelay sensor kinase activity"/>
    <property type="evidence" value="ECO:0007669"/>
    <property type="project" value="InterPro"/>
</dbReference>